<dbReference type="SUPFAM" id="SSF50974">
    <property type="entry name" value="Nitrous oxide reductase, N-terminal domain"/>
    <property type="match status" value="1"/>
</dbReference>
<name>A0A291PNF4_BACAM</name>
<sequence length="458" mass="49388">MKKNDLSALQENCFCFCDEEISREAPFQAPIDIPEGFTIDSAEAAATVTWSTDHLLCISEPCLIQTGPEPEDIGVRYAVRVKGTVTLLVSVSPVRNQYGQGDGSVSVIHTEEIDQVVYYAAQSGRCPDFSQITVEDLLIVPPFYGSPLTVTGTLILPPSPDPQSYVFTANSGDSTVSVIDSDLNTVVKTIPFSDVPTNLGVTFDKAFTYVLHGNTNLVSVLDNKTLTIINTITVGGGPRKIEFDPTDEFAYVMAAGSIYVINTASQSVIDVIPIPGALDFALDPNGQYVYTANGSSWSVDKYDVNTGQLVESIIDSFEFPSLIAAPYAGNFAYVLNGELLPKGVTEISLSPLSRGGGFNRLFETLRTIVFSRDSTRAYFLEPYSEPSLINNLYVVNTAGQRIIANVSLPGAFDLAVTPDNQYIYAAQPDDNTVTVYRTSDYTAMTVIPVGTGPSAIAM</sequence>
<dbReference type="EMBL" id="KY081653">
    <property type="protein sequence ID" value="ATL14488.1"/>
    <property type="molecule type" value="Genomic_DNA"/>
</dbReference>
<accession>A0A291PNF4</accession>
<evidence type="ECO:0000313" key="1">
    <source>
        <dbReference type="EMBL" id="ATL14488.1"/>
    </source>
</evidence>
<organism evidence="1">
    <name type="scientific">Bacillus amyloliquefaciens</name>
    <name type="common">Bacillus velezensis</name>
    <dbReference type="NCBI Taxonomy" id="1390"/>
    <lineage>
        <taxon>Bacteria</taxon>
        <taxon>Bacillati</taxon>
        <taxon>Bacillota</taxon>
        <taxon>Bacilli</taxon>
        <taxon>Bacillales</taxon>
        <taxon>Bacillaceae</taxon>
        <taxon>Bacillus</taxon>
        <taxon>Bacillus amyloliquefaciens group</taxon>
    </lineage>
</organism>
<dbReference type="PANTHER" id="PTHR47197">
    <property type="entry name" value="PROTEIN NIRF"/>
    <property type="match status" value="1"/>
</dbReference>
<dbReference type="Gene3D" id="2.130.10.10">
    <property type="entry name" value="YVTN repeat-like/Quinoprotein amine dehydrogenase"/>
    <property type="match status" value="2"/>
</dbReference>
<protein>
    <submittedName>
        <fullName evidence="1">Cytochrome cd1-nitrite reductase-like</fullName>
    </submittedName>
</protein>
<dbReference type="InterPro" id="IPR015943">
    <property type="entry name" value="WD40/YVTN_repeat-like_dom_sf"/>
</dbReference>
<dbReference type="InterPro" id="IPR051200">
    <property type="entry name" value="Host-pathogen_enzymatic-act"/>
</dbReference>
<reference evidence="1" key="1">
    <citation type="submission" date="2016-11" db="EMBL/GenBank/DDBJ databases">
        <authorList>
            <person name="Jaros S."/>
            <person name="Januszkiewicz K."/>
            <person name="Wedrychowicz H."/>
        </authorList>
    </citation>
    <scope>NUCLEOTIDE SEQUENCE</scope>
    <source>
        <strain evidence="1">SYBC H47</strain>
    </source>
</reference>
<proteinExistence type="predicted"/>
<dbReference type="InterPro" id="IPR011045">
    <property type="entry name" value="N2O_reductase_N"/>
</dbReference>
<dbReference type="AlphaFoldDB" id="A0A291PNF4"/>
<dbReference type="PANTHER" id="PTHR47197:SF3">
    <property type="entry name" value="DIHYDRO-HEME D1 DEHYDROGENASE"/>
    <property type="match status" value="1"/>
</dbReference>